<gene>
    <name evidence="1" type="ORF">pM830MA_0109</name>
</gene>
<dbReference type="AlphaFoldDB" id="A0A5C0E2Z4"/>
<keyword evidence="1" id="KW-0614">Plasmid</keyword>
<reference evidence="1" key="1">
    <citation type="journal article" date="2019" name="Front. Microbiol.">
        <title>Arcobacter cryaerophilus Isolated From New Zealand Mussels Harbor a Putative Virulence Plasmid.</title>
        <authorList>
            <person name="On S.L.W."/>
            <person name="Althaus D."/>
            <person name="Miller W.G."/>
            <person name="Lizamore D."/>
            <person name="Wong S.G.L."/>
            <person name="Mathai A.J."/>
            <person name="Chelikani V."/>
            <person name="Carter G.P."/>
        </authorList>
    </citation>
    <scope>NUCLEOTIDE SEQUENCE</scope>
    <source>
        <strain evidence="1">M830MA</strain>
        <plasmid evidence="1">pM830MA</plasmid>
    </source>
</reference>
<proteinExistence type="predicted"/>
<protein>
    <submittedName>
        <fullName evidence="1">Uncharacterized protein</fullName>
    </submittedName>
</protein>
<organism evidence="1">
    <name type="scientific">Aliarcobacter cryaerophilus</name>
    <dbReference type="NCBI Taxonomy" id="28198"/>
    <lineage>
        <taxon>Bacteria</taxon>
        <taxon>Pseudomonadati</taxon>
        <taxon>Campylobacterota</taxon>
        <taxon>Epsilonproteobacteria</taxon>
        <taxon>Campylobacterales</taxon>
        <taxon>Arcobacteraceae</taxon>
        <taxon>Aliarcobacter</taxon>
    </lineage>
</organism>
<accession>A0A5C0E2Z4</accession>
<geneLocation type="plasmid" evidence="1">
    <name>pM830MA</name>
</geneLocation>
<dbReference type="EMBL" id="MK715471">
    <property type="protein sequence ID" value="QEI46288.1"/>
    <property type="molecule type" value="Genomic_DNA"/>
</dbReference>
<name>A0A5C0E2Z4_9BACT</name>
<sequence length="219" mass="25788">MEAFKIPKRLNKLIGTYPDAKIINEIAKEGSTEDRIAITRLWLSEGIPYVFKDFPGIYETIRTWIAQRLDVHPKNISITGSARIGTSLSPNKLGDQFNEKSDLDFFVVSEELFDKLRIDFNTWSYDFEKGTIFPLNDREEKFWKDNLERGIKLFEKGFFDPHLVPNREQYLQVKNISQTMWLLHKKLTITDEIPNVSKVSLRCYRNWSDYTRQTSLNLK</sequence>
<dbReference type="RefSeq" id="WP_148572019.1">
    <property type="nucleotide sequence ID" value="NZ_MK715471.1"/>
</dbReference>
<evidence type="ECO:0000313" key="1">
    <source>
        <dbReference type="EMBL" id="QEI46288.1"/>
    </source>
</evidence>